<dbReference type="Gramene" id="rna-gnl|WGS:JABURB|Cocit.L3853.1">
    <property type="protein sequence ID" value="cds-KAF7846727.1"/>
    <property type="gene ID" value="gene-BT93_L3853"/>
</dbReference>
<gene>
    <name evidence="1" type="ORF">BT93_L3853</name>
</gene>
<name>A0A8T0CGS1_CORYI</name>
<dbReference type="EMBL" id="MU092027">
    <property type="protein sequence ID" value="KAF7846727.1"/>
    <property type="molecule type" value="Genomic_DNA"/>
</dbReference>
<dbReference type="AlphaFoldDB" id="A0A8T0CGS1"/>
<dbReference type="Proteomes" id="UP000806378">
    <property type="component" value="Unassembled WGS sequence"/>
</dbReference>
<evidence type="ECO:0000313" key="2">
    <source>
        <dbReference type="Proteomes" id="UP000806378"/>
    </source>
</evidence>
<evidence type="ECO:0000313" key="1">
    <source>
        <dbReference type="EMBL" id="KAF7846727.1"/>
    </source>
</evidence>
<reference evidence="1" key="1">
    <citation type="submission" date="2020-05" db="EMBL/GenBank/DDBJ databases">
        <title>WGS assembly of Corymbia citriodora subspecies variegata.</title>
        <authorList>
            <person name="Barry K."/>
            <person name="Hundley H."/>
            <person name="Shu S."/>
            <person name="Jenkins J."/>
            <person name="Grimwood J."/>
            <person name="Baten A."/>
        </authorList>
    </citation>
    <scope>NUCLEOTIDE SEQUENCE</scope>
    <source>
        <strain evidence="1">CV2-018</strain>
    </source>
</reference>
<accession>A0A8T0CGS1</accession>
<organism evidence="1 2">
    <name type="scientific">Corymbia citriodora subsp. variegata</name>
    <dbReference type="NCBI Taxonomy" id="360336"/>
    <lineage>
        <taxon>Eukaryota</taxon>
        <taxon>Viridiplantae</taxon>
        <taxon>Streptophyta</taxon>
        <taxon>Embryophyta</taxon>
        <taxon>Tracheophyta</taxon>
        <taxon>Spermatophyta</taxon>
        <taxon>Magnoliopsida</taxon>
        <taxon>eudicotyledons</taxon>
        <taxon>Gunneridae</taxon>
        <taxon>Pentapetalae</taxon>
        <taxon>rosids</taxon>
        <taxon>malvids</taxon>
        <taxon>Myrtales</taxon>
        <taxon>Myrtaceae</taxon>
        <taxon>Myrtoideae</taxon>
        <taxon>Eucalypteae</taxon>
        <taxon>Corymbia</taxon>
    </lineage>
</organism>
<proteinExistence type="predicted"/>
<keyword evidence="2" id="KW-1185">Reference proteome</keyword>
<sequence length="39" mass="4492">MNNVAFVGMVGPPFRVLLLLLWGRCKNWLLLCSGFNQFH</sequence>
<protein>
    <submittedName>
        <fullName evidence="1">Uncharacterized protein</fullName>
    </submittedName>
</protein>
<comment type="caution">
    <text evidence="1">The sequence shown here is derived from an EMBL/GenBank/DDBJ whole genome shotgun (WGS) entry which is preliminary data.</text>
</comment>